<dbReference type="RefSeq" id="WP_013968496.1">
    <property type="nucleotide sequence ID" value="NC_015732.1"/>
</dbReference>
<organism evidence="1 2">
    <name type="scientific">Gracilinema caldarium (strain ATCC 51460 / DSM 7334 / H1)</name>
    <name type="common">Treponema caldarium</name>
    <dbReference type="NCBI Taxonomy" id="744872"/>
    <lineage>
        <taxon>Bacteria</taxon>
        <taxon>Pseudomonadati</taxon>
        <taxon>Spirochaetota</taxon>
        <taxon>Spirochaetia</taxon>
        <taxon>Spirochaetales</taxon>
        <taxon>Breznakiellaceae</taxon>
        <taxon>Gracilinema</taxon>
    </lineage>
</organism>
<dbReference type="HOGENOM" id="CLU_756346_0_0_12"/>
<keyword evidence="2" id="KW-1185">Reference proteome</keyword>
<dbReference type="Proteomes" id="UP000000503">
    <property type="component" value="Chromosome"/>
</dbReference>
<dbReference type="STRING" id="744872.Spica_1036"/>
<dbReference type="EMBL" id="CP002868">
    <property type="protein sequence ID" value="AEJ19185.1"/>
    <property type="molecule type" value="Genomic_DNA"/>
</dbReference>
<gene>
    <name evidence="1" type="ordered locus">Spica_1036</name>
</gene>
<dbReference type="KEGG" id="scd:Spica_1036"/>
<proteinExistence type="predicted"/>
<reference evidence="2" key="1">
    <citation type="journal article" date="2013" name="Stand. Genomic Sci.">
        <title>Genome sequence of the thermophilic fresh-water bacterium Spirochaeta caldaria type strain (H1(T)), reclassification of Spirochaeta caldaria, Spirochaeta stenostrepta, and Spirochaeta zuelzerae in the genus Treponema as Treponema caldaria comb. nov., Treponema stenostrepta comb. nov., and Treponema zuelzerae comb. nov., and emendation of the genus Treponema.</title>
        <authorList>
            <person name="Abt B."/>
            <person name="Goker M."/>
            <person name="Scheuner C."/>
            <person name="Han C."/>
            <person name="Lu M."/>
            <person name="Misra M."/>
            <person name="Lapidus A."/>
            <person name="Nolan M."/>
            <person name="Lucas S."/>
            <person name="Hammon N."/>
            <person name="Deshpande S."/>
            <person name="Cheng J.F."/>
            <person name="Tapia R."/>
            <person name="Goodwin L.A."/>
            <person name="Pitluck S."/>
            <person name="Liolios K."/>
            <person name="Pagani I."/>
            <person name="Ivanova N."/>
            <person name="Mavromatis K."/>
            <person name="Mikhailova N."/>
            <person name="Huntemann M."/>
            <person name="Pati A."/>
            <person name="Chen A."/>
            <person name="Palaniappan K."/>
            <person name="Land M."/>
            <person name="Hauser L."/>
            <person name="Jeffries C.D."/>
            <person name="Rohde M."/>
            <person name="Spring S."/>
            <person name="Gronow S."/>
            <person name="Detter J.C."/>
            <person name="Bristow J."/>
            <person name="Eisen J.A."/>
            <person name="Markowitz V."/>
            <person name="Hugenholtz P."/>
            <person name="Kyrpides N.C."/>
            <person name="Woyke T."/>
            <person name="Klenk H.P."/>
        </authorList>
    </citation>
    <scope>NUCLEOTIDE SEQUENCE</scope>
    <source>
        <strain evidence="2">ATCC 51460 / DSM 7334 / H1</strain>
    </source>
</reference>
<sequence>MKKIVRCGPSSILFVVLITILFGSCDKLGFSPKRSSGTNTQLIKDESVTKPSLIGQTDPAWNSFGIQLPTKALQVIEVIDDVAVGNRAKDHVASLRPIVGNRSYMSTNRYEVEAPNQLSLRYLDESTFAGDALPDPAQLPCGNVQAVWKNPLVITAGPLACTNAVVLADAEPSLVLLDPNNLQLIQRFPVDGLIIAFTGFNAETAELTVLEGDLRTVTYRFLNETPELLDPINQYIGPSSEALRKIQEKTKQLLASSDTVLFERIAIFPIVSEIDVTKPVLFRLSVDTDGIYRIYLDGIGDIPVLLILFNEAGEGIFSNVEYAVEKVLEQNLEKGKTYYLGVSLFSGNHVEQFQQRQIPKLVVRPK</sequence>
<dbReference type="AlphaFoldDB" id="F8EXF8"/>
<evidence type="ECO:0000313" key="2">
    <source>
        <dbReference type="Proteomes" id="UP000000503"/>
    </source>
</evidence>
<evidence type="ECO:0000313" key="1">
    <source>
        <dbReference type="EMBL" id="AEJ19185.1"/>
    </source>
</evidence>
<name>F8EXF8_GRAC1</name>
<protein>
    <submittedName>
        <fullName evidence="1">Uncharacterized protein</fullName>
    </submittedName>
</protein>
<dbReference type="PROSITE" id="PS51257">
    <property type="entry name" value="PROKAR_LIPOPROTEIN"/>
    <property type="match status" value="1"/>
</dbReference>
<accession>F8EXF8</accession>